<dbReference type="PANTHER" id="PTHR21727">
    <property type="entry name" value="PHOSPHORYLATED CTD INTERACTING FACTOR 1"/>
    <property type="match status" value="1"/>
</dbReference>
<sequence>MSPATRDLSDLDIVQWDFTVEPAMQYTSNQYPLPPTRPDLEDARSELVSRLRLSYARHCNTYLQMAPPLESFNRWLFGQLSYPSVAPSPNSPEGAPLPPVDALLPHPDFDLVPLKRELLSHVPMRIRCEPCAACACACHAINETVAPPAAGPFRPGLPQSERPAMPKFIEVQTRAGESFTVYRKPDFARRPTAEEEQLPAELRCPQCRCLAYMKAHYRGKPVLARQTLKLYAEAACRYVALLKSSTAEPAFAAAINPDHLRAAEEALATASRYLQGQEPVANHPDMPYVMLQRALMPCDRLFQAAFQPRLGKLFEGFFAEAYDRLRGFQGRLQALGLTAGPAPGGPPSGECGPAKVLIHADPSQGFCRLCLLFPGALGPTSGVSISSRHYQKLFLLYKMHAGATATHPPIRSATLEKIVGDSGLNVRSKKGCRLASTSLFFPMGKPEKNRVVLRVMMGRGPGLIANNGKKWQNGSSKPGLPTAPFGKIPRVSNTAQNPGKPHFCQQPLSTPPLLPNVDKHDEQHCYRYNYNHHEPFLLLQDPELALFPGRLYSLVRRYATLMGPQPFEGAGFHAAASEAVFQALRRDFGVTAECFASPLNCYFPQFCSCFADTDAPFGSLGSFFDFCPATGSFEAGPPYTEESMDRMADRLEVLLGATAQPLSFVVFVPDWEDPPCRALLVMGKSRFLREHLAVSAAEHTYISGAQHLLETAPVAGQPFPPSIPRPDGPTDGPTDGLVPEAPEAPPAPEAPASASPTPGSEAPAGVIRLGHVLSKGPRASPLATAPPVAGSGAAVVSLSGVVGRGLPPPALALATKNAERVYRVPHGTRIFVLQNDAGLATWPPTPQKMAALRQAMGWRMPGRPRR</sequence>
<feature type="compositionally biased region" description="Low complexity" evidence="1">
    <location>
        <begin position="729"/>
        <end position="741"/>
    </location>
</feature>
<name>A0ABQ8U7Q3_9EUKA</name>
<gene>
    <name evidence="3" type="ORF">PAPYR_10961</name>
</gene>
<dbReference type="InterPro" id="IPR022035">
    <property type="entry name" value="PCIF1_WW"/>
</dbReference>
<feature type="compositionally biased region" description="Pro residues" evidence="1">
    <location>
        <begin position="718"/>
        <end position="727"/>
    </location>
</feature>
<protein>
    <submittedName>
        <fullName evidence="3">Phosphorylated CTD-interacting factor 1</fullName>
    </submittedName>
</protein>
<comment type="caution">
    <text evidence="3">The sequence shown here is derived from an EMBL/GenBank/DDBJ whole genome shotgun (WGS) entry which is preliminary data.</text>
</comment>
<dbReference type="Proteomes" id="UP001141327">
    <property type="component" value="Unassembled WGS sequence"/>
</dbReference>
<evidence type="ECO:0000313" key="3">
    <source>
        <dbReference type="EMBL" id="KAJ4454357.1"/>
    </source>
</evidence>
<dbReference type="InterPro" id="IPR039881">
    <property type="entry name" value="PCIF1-like"/>
</dbReference>
<accession>A0ABQ8U7Q3</accession>
<evidence type="ECO:0000313" key="4">
    <source>
        <dbReference type="Proteomes" id="UP001141327"/>
    </source>
</evidence>
<feature type="region of interest" description="Disordered" evidence="1">
    <location>
        <begin position="714"/>
        <end position="764"/>
    </location>
</feature>
<evidence type="ECO:0000256" key="1">
    <source>
        <dbReference type="SAM" id="MobiDB-lite"/>
    </source>
</evidence>
<organism evidence="3 4">
    <name type="scientific">Paratrimastix pyriformis</name>
    <dbReference type="NCBI Taxonomy" id="342808"/>
    <lineage>
        <taxon>Eukaryota</taxon>
        <taxon>Metamonada</taxon>
        <taxon>Preaxostyla</taxon>
        <taxon>Paratrimastigidae</taxon>
        <taxon>Paratrimastix</taxon>
    </lineage>
</organism>
<evidence type="ECO:0000259" key="2">
    <source>
        <dbReference type="Pfam" id="PF12237"/>
    </source>
</evidence>
<reference evidence="3" key="1">
    <citation type="journal article" date="2022" name="bioRxiv">
        <title>Genomics of Preaxostyla Flagellates Illuminates Evolutionary Transitions and the Path Towards Mitochondrial Loss.</title>
        <authorList>
            <person name="Novak L.V.F."/>
            <person name="Treitli S.C."/>
            <person name="Pyrih J."/>
            <person name="Halakuc P."/>
            <person name="Pipaliya S.V."/>
            <person name="Vacek V."/>
            <person name="Brzon O."/>
            <person name="Soukal P."/>
            <person name="Eme L."/>
            <person name="Dacks J.B."/>
            <person name="Karnkowska A."/>
            <person name="Elias M."/>
            <person name="Hampl V."/>
        </authorList>
    </citation>
    <scope>NUCLEOTIDE SEQUENCE</scope>
    <source>
        <strain evidence="3">RCP-MX</strain>
    </source>
</reference>
<dbReference type="EMBL" id="JAPMOS010000163">
    <property type="protein sequence ID" value="KAJ4454357.1"/>
    <property type="molecule type" value="Genomic_DNA"/>
</dbReference>
<keyword evidence="4" id="KW-1185">Reference proteome</keyword>
<dbReference type="PANTHER" id="PTHR21727:SF0">
    <property type="entry name" value="MRNA (2'-O-METHYLADENOSINE-N(6)-)-METHYLTRANSFERASE"/>
    <property type="match status" value="1"/>
</dbReference>
<feature type="region of interest" description="Disordered" evidence="1">
    <location>
        <begin position="466"/>
        <end position="511"/>
    </location>
</feature>
<dbReference type="Pfam" id="PF12237">
    <property type="entry name" value="PCIF1_WW"/>
    <property type="match status" value="1"/>
</dbReference>
<feature type="domain" description="PCIF1 WW" evidence="2">
    <location>
        <begin position="540"/>
        <end position="704"/>
    </location>
</feature>
<feature type="compositionally biased region" description="Low complexity" evidence="1">
    <location>
        <begin position="750"/>
        <end position="764"/>
    </location>
</feature>
<proteinExistence type="predicted"/>